<reference evidence="7 8" key="1">
    <citation type="submission" date="2019-02" db="EMBL/GenBank/DDBJ databases">
        <title>Deep-cultivation of Planctomycetes and their phenomic and genomic characterization uncovers novel biology.</title>
        <authorList>
            <person name="Wiegand S."/>
            <person name="Jogler M."/>
            <person name="Boedeker C."/>
            <person name="Pinto D."/>
            <person name="Vollmers J."/>
            <person name="Rivas-Marin E."/>
            <person name="Kohn T."/>
            <person name="Peeters S.H."/>
            <person name="Heuer A."/>
            <person name="Rast P."/>
            <person name="Oberbeckmann S."/>
            <person name="Bunk B."/>
            <person name="Jeske O."/>
            <person name="Meyerdierks A."/>
            <person name="Storesund J.E."/>
            <person name="Kallscheuer N."/>
            <person name="Luecker S."/>
            <person name="Lage O.M."/>
            <person name="Pohl T."/>
            <person name="Merkel B.J."/>
            <person name="Hornburger P."/>
            <person name="Mueller R.-W."/>
            <person name="Bruemmer F."/>
            <person name="Labrenz M."/>
            <person name="Spormann A.M."/>
            <person name="Op den Camp H."/>
            <person name="Overmann J."/>
            <person name="Amann R."/>
            <person name="Jetten M.S.M."/>
            <person name="Mascher T."/>
            <person name="Medema M.H."/>
            <person name="Devos D.P."/>
            <person name="Kaster A.-K."/>
            <person name="Ovreas L."/>
            <person name="Rohde M."/>
            <person name="Galperin M.Y."/>
            <person name="Jogler C."/>
        </authorList>
    </citation>
    <scope>NUCLEOTIDE SEQUENCE [LARGE SCALE GENOMIC DNA]</scope>
    <source>
        <strain evidence="7 8">Pla85_3_4</strain>
    </source>
</reference>
<keyword evidence="8" id="KW-1185">Reference proteome</keyword>
<dbReference type="InterPro" id="IPR022764">
    <property type="entry name" value="Peptidase_S54_rhomboid_dom"/>
</dbReference>
<feature type="transmembrane region" description="Helical" evidence="5">
    <location>
        <begin position="133"/>
        <end position="150"/>
    </location>
</feature>
<feature type="transmembrane region" description="Helical" evidence="5">
    <location>
        <begin position="62"/>
        <end position="85"/>
    </location>
</feature>
<dbReference type="RefSeq" id="WP_145048562.1">
    <property type="nucleotide sequence ID" value="NZ_CP036433.1"/>
</dbReference>
<evidence type="ECO:0000256" key="4">
    <source>
        <dbReference type="ARBA" id="ARBA00023136"/>
    </source>
</evidence>
<evidence type="ECO:0000256" key="3">
    <source>
        <dbReference type="ARBA" id="ARBA00022989"/>
    </source>
</evidence>
<keyword evidence="2 5" id="KW-0812">Transmembrane</keyword>
<organism evidence="7 8">
    <name type="scientific">Lignipirellula cremea</name>
    <dbReference type="NCBI Taxonomy" id="2528010"/>
    <lineage>
        <taxon>Bacteria</taxon>
        <taxon>Pseudomonadati</taxon>
        <taxon>Planctomycetota</taxon>
        <taxon>Planctomycetia</taxon>
        <taxon>Pirellulales</taxon>
        <taxon>Pirellulaceae</taxon>
        <taxon>Lignipirellula</taxon>
    </lineage>
</organism>
<dbReference type="Pfam" id="PF01694">
    <property type="entry name" value="Rhomboid"/>
    <property type="match status" value="1"/>
</dbReference>
<feature type="transmembrane region" description="Helical" evidence="5">
    <location>
        <begin position="92"/>
        <end position="113"/>
    </location>
</feature>
<keyword evidence="3 5" id="KW-1133">Transmembrane helix</keyword>
<dbReference type="KEGG" id="lcre:Pla8534_02800"/>
<feature type="transmembrane region" description="Helical" evidence="5">
    <location>
        <begin position="157"/>
        <end position="176"/>
    </location>
</feature>
<feature type="transmembrane region" description="Helical" evidence="5">
    <location>
        <begin position="188"/>
        <end position="205"/>
    </location>
</feature>
<feature type="domain" description="Peptidase S54 rhomboid" evidence="6">
    <location>
        <begin position="53"/>
        <end position="205"/>
    </location>
</feature>
<dbReference type="GO" id="GO:0004252">
    <property type="term" value="F:serine-type endopeptidase activity"/>
    <property type="evidence" value="ECO:0007669"/>
    <property type="project" value="InterPro"/>
</dbReference>
<evidence type="ECO:0000313" key="8">
    <source>
        <dbReference type="Proteomes" id="UP000317648"/>
    </source>
</evidence>
<dbReference type="Gene3D" id="1.20.1540.10">
    <property type="entry name" value="Rhomboid-like"/>
    <property type="match status" value="1"/>
</dbReference>
<dbReference type="GO" id="GO:0016020">
    <property type="term" value="C:membrane"/>
    <property type="evidence" value="ECO:0007669"/>
    <property type="project" value="UniProtKB-SubCell"/>
</dbReference>
<evidence type="ECO:0000256" key="5">
    <source>
        <dbReference type="SAM" id="Phobius"/>
    </source>
</evidence>
<keyword evidence="4 5" id="KW-0472">Membrane</keyword>
<dbReference type="EMBL" id="CP036433">
    <property type="protein sequence ID" value="QDU92532.1"/>
    <property type="molecule type" value="Genomic_DNA"/>
</dbReference>
<dbReference type="SUPFAM" id="SSF144091">
    <property type="entry name" value="Rhomboid-like"/>
    <property type="match status" value="1"/>
</dbReference>
<name>A0A518DL16_9BACT</name>
<dbReference type="InterPro" id="IPR035952">
    <property type="entry name" value="Rhomboid-like_sf"/>
</dbReference>
<gene>
    <name evidence="7" type="ORF">Pla8534_02800</name>
</gene>
<dbReference type="OrthoDB" id="268836at2"/>
<comment type="subcellular location">
    <subcellularLocation>
        <location evidence="1">Membrane</location>
        <topology evidence="1">Multi-pass membrane protein</topology>
    </subcellularLocation>
</comment>
<evidence type="ECO:0000259" key="6">
    <source>
        <dbReference type="Pfam" id="PF01694"/>
    </source>
</evidence>
<proteinExistence type="predicted"/>
<dbReference type="Proteomes" id="UP000317648">
    <property type="component" value="Chromosome"/>
</dbReference>
<dbReference type="AlphaFoldDB" id="A0A518DL16"/>
<evidence type="ECO:0000256" key="1">
    <source>
        <dbReference type="ARBA" id="ARBA00004141"/>
    </source>
</evidence>
<feature type="transmembrane region" description="Helical" evidence="5">
    <location>
        <begin position="12"/>
        <end position="32"/>
    </location>
</feature>
<evidence type="ECO:0000313" key="7">
    <source>
        <dbReference type="EMBL" id="QDU92532.1"/>
    </source>
</evidence>
<protein>
    <submittedName>
        <fullName evidence="7">Rhomboid family protein</fullName>
    </submittedName>
</protein>
<accession>A0A518DL16</accession>
<evidence type="ECO:0000256" key="2">
    <source>
        <dbReference type="ARBA" id="ARBA00022692"/>
    </source>
</evidence>
<sequence>MKASFQILRQFPATWLLAAAMIVGAVISQSHYQELAETWLAALGFSPQHLIKGDAHRLFTSLFLTAGGARFYASLLMLVLIVGAAERRHPSLTVALVFLGVHLTTLLALSLLALAMDWRGSYYGELLAEARDVGPSAGYYGCLGLALHGLPQRYRSLVAGAACLMLVIRLLYAIAFLPEEGRQLNADVAHLIALALGLFVAAAWLRSRSPATEA</sequence>